<keyword evidence="1" id="KW-0378">Hydrolase</keyword>
<dbReference type="AlphaFoldDB" id="A0A8D8P515"/>
<evidence type="ECO:0000259" key="2">
    <source>
        <dbReference type="Pfam" id="PF12705"/>
    </source>
</evidence>
<dbReference type="InterPro" id="IPR038726">
    <property type="entry name" value="PDDEXK_AddAB-type"/>
</dbReference>
<dbReference type="PANTHER" id="PTHR31340:SF5">
    <property type="entry name" value="MITOCHONDRIAL GENOME MAINTENANCE EXONUCLEASE 1"/>
    <property type="match status" value="1"/>
</dbReference>
<feature type="active site" evidence="1">
    <location>
        <position position="244"/>
    </location>
</feature>
<protein>
    <recommendedName>
        <fullName evidence="1">Mitochondrial genome maintenance exonuclease 1</fullName>
        <ecNumber evidence="1">3.1.-.-</ecNumber>
    </recommendedName>
</protein>
<evidence type="ECO:0000256" key="1">
    <source>
        <dbReference type="HAMAP-Rule" id="MF_03030"/>
    </source>
</evidence>
<comment type="similarity">
    <text evidence="1">Belongs to the MGME1 family.</text>
</comment>
<dbReference type="GO" id="GO:0043504">
    <property type="term" value="P:mitochondrial DNA repair"/>
    <property type="evidence" value="ECO:0007669"/>
    <property type="project" value="UniProtKB-UniRule"/>
</dbReference>
<comment type="subcellular location">
    <subcellularLocation>
        <location evidence="1">Mitochondrion</location>
    </subcellularLocation>
</comment>
<keyword evidence="1" id="KW-0540">Nuclease</keyword>
<keyword evidence="1" id="KW-0496">Mitochondrion</keyword>
<name>A0A8D8P515_CULPI</name>
<dbReference type="Gene3D" id="3.90.320.10">
    <property type="match status" value="1"/>
</dbReference>
<proteinExistence type="inferred from homology"/>
<dbReference type="HAMAP" id="MF_03030">
    <property type="entry name" value="MGME1"/>
    <property type="match status" value="1"/>
</dbReference>
<dbReference type="InterPro" id="IPR011604">
    <property type="entry name" value="PDDEXK-like_dom_sf"/>
</dbReference>
<dbReference type="EMBL" id="HBUE01215606">
    <property type="protein sequence ID" value="CAG6536775.1"/>
    <property type="molecule type" value="Transcribed_RNA"/>
</dbReference>
<dbReference type="EC" id="3.1.-.-" evidence="1"/>
<comment type="function">
    <text evidence="1">Metal-dependent single-stranded DNA (ssDNA) exonuclease involved in mitochondrial genome maintenance.</text>
</comment>
<feature type="domain" description="PD-(D/E)XK endonuclease-like" evidence="2">
    <location>
        <begin position="144"/>
        <end position="343"/>
    </location>
</feature>
<keyword evidence="1 3" id="KW-0269">Exonuclease</keyword>
<dbReference type="EMBL" id="HBUE01322167">
    <property type="protein sequence ID" value="CAG6588775.1"/>
    <property type="molecule type" value="Transcribed_RNA"/>
</dbReference>
<dbReference type="PANTHER" id="PTHR31340">
    <property type="entry name" value="MITOCHONDRIAL GENOME MAINTENANCE EXONUCLEASE 1"/>
    <property type="match status" value="1"/>
</dbReference>
<dbReference type="EMBL" id="HBUE01028755">
    <property type="protein sequence ID" value="CAG6455543.1"/>
    <property type="molecule type" value="Transcribed_RNA"/>
</dbReference>
<dbReference type="GO" id="GO:0008297">
    <property type="term" value="F:single-stranded DNA exodeoxyribonuclease activity"/>
    <property type="evidence" value="ECO:0007669"/>
    <property type="project" value="UniProtKB-UniRule"/>
</dbReference>
<evidence type="ECO:0000313" key="3">
    <source>
        <dbReference type="EMBL" id="CAG6588775.1"/>
    </source>
</evidence>
<organism evidence="3">
    <name type="scientific">Culex pipiens</name>
    <name type="common">House mosquito</name>
    <dbReference type="NCBI Taxonomy" id="7175"/>
    <lineage>
        <taxon>Eukaryota</taxon>
        <taxon>Metazoa</taxon>
        <taxon>Ecdysozoa</taxon>
        <taxon>Arthropoda</taxon>
        <taxon>Hexapoda</taxon>
        <taxon>Insecta</taxon>
        <taxon>Pterygota</taxon>
        <taxon>Neoptera</taxon>
        <taxon>Endopterygota</taxon>
        <taxon>Diptera</taxon>
        <taxon>Nematocera</taxon>
        <taxon>Culicoidea</taxon>
        <taxon>Culicidae</taxon>
        <taxon>Culicinae</taxon>
        <taxon>Culicini</taxon>
        <taxon>Culex</taxon>
        <taxon>Culex</taxon>
    </lineage>
</organism>
<sequence>MIKTFIVRHFATAIKKTKVKPNAVTAKPSAIKNLNFENKALFGAVIKDDTKSSIPTDQSESSSEMFWMLQTKTAPHVRPSSSSSKANQSSVTYGSPIPFEDVELRSMLTFPLTPSSSGKLERTWKRHEQFESNQYRCPSVGKILSATMSEGARQALLNWKASKIAQLGEDGFAELQRATLERGSNFHSCLESWLNEEDVDEDRLARAKELWASISGQLGRIQRPARIIERKIYHPFLHYNGVVDCVSSLDNKLHIIEWKTSENQKPSLSATYDAPVQLCAYLGALRADPELGSGLEIASGAVFVAYTGGNPAHVHLINQTKLKKYWSVWVQRLQEYWIRYRDGTLPEPI</sequence>
<feature type="active site" evidence="1">
    <location>
        <position position="259"/>
    </location>
</feature>
<dbReference type="Pfam" id="PF12705">
    <property type="entry name" value="PDDEXK_1"/>
    <property type="match status" value="1"/>
</dbReference>
<reference evidence="3" key="1">
    <citation type="submission" date="2021-05" db="EMBL/GenBank/DDBJ databases">
        <authorList>
            <person name="Alioto T."/>
            <person name="Alioto T."/>
            <person name="Gomez Garrido J."/>
        </authorList>
    </citation>
    <scope>NUCLEOTIDE SEQUENCE</scope>
</reference>
<feature type="active site" evidence="1">
    <location>
        <position position="257"/>
    </location>
</feature>
<accession>A0A8D8P515</accession>
<dbReference type="GO" id="GO:0006264">
    <property type="term" value="P:mitochondrial DNA replication"/>
    <property type="evidence" value="ECO:0007669"/>
    <property type="project" value="TreeGrafter"/>
</dbReference>
<dbReference type="GO" id="GO:0005739">
    <property type="term" value="C:mitochondrion"/>
    <property type="evidence" value="ECO:0007669"/>
    <property type="project" value="UniProtKB-SubCell"/>
</dbReference>